<dbReference type="Proteomes" id="UP000254765">
    <property type="component" value="Unassembled WGS sequence"/>
</dbReference>
<dbReference type="InterPro" id="IPR013237">
    <property type="entry name" value="Phage_T7_Gp4_N"/>
</dbReference>
<feature type="domain" description="DNA primase/helicase Gp4 N-terminal Bacteriophage T7-like" evidence="1">
    <location>
        <begin position="32"/>
        <end position="68"/>
    </location>
</feature>
<gene>
    <name evidence="2" type="ORF">NCTC10211_00051</name>
</gene>
<evidence type="ECO:0000259" key="1">
    <source>
        <dbReference type="SMART" id="SM00778"/>
    </source>
</evidence>
<dbReference type="GO" id="GO:0006260">
    <property type="term" value="P:DNA replication"/>
    <property type="evidence" value="ECO:0007669"/>
    <property type="project" value="InterPro"/>
</dbReference>
<accession>A0A379Y1T4</accession>
<protein>
    <submittedName>
        <fullName evidence="2">Uncharacterized protein conserved in bacteria</fullName>
    </submittedName>
</protein>
<proteinExistence type="predicted"/>
<name>A0A379Y1T4_SERMA</name>
<dbReference type="EMBL" id="UGYK01000002">
    <property type="protein sequence ID" value="SUI38985.1"/>
    <property type="molecule type" value="Genomic_DNA"/>
</dbReference>
<dbReference type="GO" id="GO:0003677">
    <property type="term" value="F:DNA binding"/>
    <property type="evidence" value="ECO:0007669"/>
    <property type="project" value="InterPro"/>
</dbReference>
<dbReference type="Pfam" id="PF08273">
    <property type="entry name" value="Zn_Ribbon_Prim"/>
    <property type="match status" value="1"/>
</dbReference>
<dbReference type="GO" id="GO:0008270">
    <property type="term" value="F:zinc ion binding"/>
    <property type="evidence" value="ECO:0007669"/>
    <property type="project" value="InterPro"/>
</dbReference>
<organism evidence="2 3">
    <name type="scientific">Serratia marcescens</name>
    <dbReference type="NCBI Taxonomy" id="615"/>
    <lineage>
        <taxon>Bacteria</taxon>
        <taxon>Pseudomonadati</taxon>
        <taxon>Pseudomonadota</taxon>
        <taxon>Gammaproteobacteria</taxon>
        <taxon>Enterobacterales</taxon>
        <taxon>Yersiniaceae</taxon>
        <taxon>Serratia</taxon>
    </lineage>
</organism>
<reference evidence="2 3" key="1">
    <citation type="submission" date="2018-06" db="EMBL/GenBank/DDBJ databases">
        <authorList>
            <consortium name="Pathogen Informatics"/>
            <person name="Doyle S."/>
        </authorList>
    </citation>
    <scope>NUCLEOTIDE SEQUENCE [LARGE SCALE GENOMIC DNA]</scope>
    <source>
        <strain evidence="2 3">NCTC10211</strain>
    </source>
</reference>
<dbReference type="InterPro" id="IPR036977">
    <property type="entry name" value="DNA_primase_Znf_CHC2"/>
</dbReference>
<dbReference type="AlphaFoldDB" id="A0A379Y1T4"/>
<sequence length="101" mass="10840">MSAHFVSQTVRTATGHWPVILPALGITLQPNGKPQPCPTCGGKDRFRFDNQDGRGTWFCNQCGAGDGLNLVEKALSLSARAAAEQVACRDGRKHQHPATGR</sequence>
<evidence type="ECO:0000313" key="3">
    <source>
        <dbReference type="Proteomes" id="UP000254765"/>
    </source>
</evidence>
<dbReference type="Gene3D" id="3.90.580.10">
    <property type="entry name" value="Zinc finger, CHC2-type domain"/>
    <property type="match status" value="1"/>
</dbReference>
<dbReference type="SMART" id="SM00778">
    <property type="entry name" value="Prim_Zn_Ribbon"/>
    <property type="match status" value="1"/>
</dbReference>
<dbReference type="GO" id="GO:0004386">
    <property type="term" value="F:helicase activity"/>
    <property type="evidence" value="ECO:0007669"/>
    <property type="project" value="InterPro"/>
</dbReference>
<dbReference type="SUPFAM" id="SSF57783">
    <property type="entry name" value="Zinc beta-ribbon"/>
    <property type="match status" value="1"/>
</dbReference>
<evidence type="ECO:0000313" key="2">
    <source>
        <dbReference type="EMBL" id="SUI38985.1"/>
    </source>
</evidence>